<keyword evidence="3" id="KW-1185">Reference proteome</keyword>
<proteinExistence type="predicted"/>
<sequence length="122" mass="13505">MTGIYPLDENIFTDEDFLPASVTEQEMDDADENDEDMHRRVVFEVEAGPHINDEINYDDNSEIMNVSDASNTQDSQRTGCSGVGESQDVGCSKAIAEEIPEQLSATLPSDIIPLPILTKKRK</sequence>
<evidence type="ECO:0000313" key="2">
    <source>
        <dbReference type="EMBL" id="CAG9770652.1"/>
    </source>
</evidence>
<name>A0A9N9QLS0_9CUCU</name>
<accession>A0A9N9QLS0</accession>
<feature type="region of interest" description="Disordered" evidence="1">
    <location>
        <begin position="67"/>
        <end position="86"/>
    </location>
</feature>
<evidence type="ECO:0000313" key="3">
    <source>
        <dbReference type="Proteomes" id="UP001152799"/>
    </source>
</evidence>
<gene>
    <name evidence="2" type="ORF">CEUTPL_LOCUS11101</name>
</gene>
<dbReference type="Proteomes" id="UP001152799">
    <property type="component" value="Chromosome 6"/>
</dbReference>
<dbReference type="OrthoDB" id="6782953at2759"/>
<evidence type="ECO:0000256" key="1">
    <source>
        <dbReference type="SAM" id="MobiDB-lite"/>
    </source>
</evidence>
<dbReference type="AlphaFoldDB" id="A0A9N9QLS0"/>
<protein>
    <submittedName>
        <fullName evidence="2">Uncharacterized protein</fullName>
    </submittedName>
</protein>
<dbReference type="EMBL" id="OU892282">
    <property type="protein sequence ID" value="CAG9770652.1"/>
    <property type="molecule type" value="Genomic_DNA"/>
</dbReference>
<feature type="compositionally biased region" description="Polar residues" evidence="1">
    <location>
        <begin position="67"/>
        <end position="79"/>
    </location>
</feature>
<organism evidence="2 3">
    <name type="scientific">Ceutorhynchus assimilis</name>
    <name type="common">cabbage seed weevil</name>
    <dbReference type="NCBI Taxonomy" id="467358"/>
    <lineage>
        <taxon>Eukaryota</taxon>
        <taxon>Metazoa</taxon>
        <taxon>Ecdysozoa</taxon>
        <taxon>Arthropoda</taxon>
        <taxon>Hexapoda</taxon>
        <taxon>Insecta</taxon>
        <taxon>Pterygota</taxon>
        <taxon>Neoptera</taxon>
        <taxon>Endopterygota</taxon>
        <taxon>Coleoptera</taxon>
        <taxon>Polyphaga</taxon>
        <taxon>Cucujiformia</taxon>
        <taxon>Curculionidae</taxon>
        <taxon>Ceutorhynchinae</taxon>
        <taxon>Ceutorhynchus</taxon>
    </lineage>
</organism>
<reference evidence="2" key="1">
    <citation type="submission" date="2022-01" db="EMBL/GenBank/DDBJ databases">
        <authorList>
            <person name="King R."/>
        </authorList>
    </citation>
    <scope>NUCLEOTIDE SEQUENCE</scope>
</reference>